<feature type="transmembrane region" description="Helical" evidence="8">
    <location>
        <begin position="770"/>
        <end position="789"/>
    </location>
</feature>
<keyword evidence="5 8" id="KW-0472">Membrane</keyword>
<comment type="subcellular location">
    <subcellularLocation>
        <location evidence="1">Cell membrane</location>
        <topology evidence="1">Multi-pass membrane protein</topology>
    </subcellularLocation>
</comment>
<feature type="transmembrane region" description="Helical" evidence="8">
    <location>
        <begin position="373"/>
        <end position="392"/>
    </location>
</feature>
<dbReference type="Proteomes" id="UP000198287">
    <property type="component" value="Unassembled WGS sequence"/>
</dbReference>
<evidence type="ECO:0000313" key="10">
    <source>
        <dbReference type="EMBL" id="OXA48623.1"/>
    </source>
</evidence>
<evidence type="ECO:0000256" key="9">
    <source>
        <dbReference type="SAM" id="SignalP"/>
    </source>
</evidence>
<keyword evidence="7" id="KW-0325">Glycoprotein</keyword>
<feature type="chain" id="PRO_5012556301" evidence="9">
    <location>
        <begin position="23"/>
        <end position="854"/>
    </location>
</feature>
<dbReference type="GO" id="GO:0005886">
    <property type="term" value="C:plasma membrane"/>
    <property type="evidence" value="ECO:0007669"/>
    <property type="project" value="UniProtKB-SubCell"/>
</dbReference>
<evidence type="ECO:0000256" key="4">
    <source>
        <dbReference type="ARBA" id="ARBA00022989"/>
    </source>
</evidence>
<comment type="caution">
    <text evidence="10">The sequence shown here is derived from an EMBL/GenBank/DDBJ whole genome shotgun (WGS) entry which is preliminary data.</text>
</comment>
<evidence type="ECO:0000256" key="1">
    <source>
        <dbReference type="ARBA" id="ARBA00004651"/>
    </source>
</evidence>
<feature type="signal peptide" evidence="9">
    <location>
        <begin position="1"/>
        <end position="22"/>
    </location>
</feature>
<accession>A0A226DTT2</accession>
<gene>
    <name evidence="10" type="ORF">Fcan01_16378</name>
</gene>
<dbReference type="EMBL" id="LNIX01000011">
    <property type="protein sequence ID" value="OXA48623.1"/>
    <property type="molecule type" value="Genomic_DNA"/>
</dbReference>
<reference evidence="10 11" key="1">
    <citation type="submission" date="2015-12" db="EMBL/GenBank/DDBJ databases">
        <title>The genome of Folsomia candida.</title>
        <authorList>
            <person name="Faddeeva A."/>
            <person name="Derks M.F."/>
            <person name="Anvar Y."/>
            <person name="Smit S."/>
            <person name="Van Straalen N."/>
            <person name="Roelofs D."/>
        </authorList>
    </citation>
    <scope>NUCLEOTIDE SEQUENCE [LARGE SCALE GENOMIC DNA]</scope>
    <source>
        <strain evidence="10 11">VU population</strain>
        <tissue evidence="10">Whole body</tissue>
    </source>
</reference>
<sequence length="854" mass="97676">MGRFILILVRILSVHFCTLVSPSKIQFKDFELHSILVRLNSSCQYFIVHHGLMSEQISTGLSLLGGKGFFILKVPFIDLTQVIGRTHPRSQQSGIFNRVSKSVSHCFITIHLIHASHTIWGNSIQTKYSAQYAWRLTAEKLLDKYMVPMLYSASTGHFYESYFHSAITLPLLLQVLIDKIPGNSDAKLDNFKIFKLLGLVVVENQTQTWYKICLLCLSSPKATLLREDTPVHAMIDFLVAPTDLKFDPRAKYFPGVTGDFNNARACLSELRGPFELIRKHKVKPYAYLFFALVCHGNYSHGNIAELTKSFTRSKPQYKGTYLEIVSTNIDRLKGHRRLDFYLTDYDGFSFLTCYSRQVKLSFKAFLQPFQPPLWIGLITTILCLTLYLALILKFKFGQTYASAFSVSQFFIVSTIFEKPIPLGLSEVRNSLQFRLVVGIWLVLFVNFTNSYLSLSITSLSAPLGTKSVKLFEQLTKPGCSFGPTKNDCYLARLRKMELYLHTIFIDELVWQKRQAEKARDEITGMEPFNYIDIFASVYQIDPNKTRELILTLTTRSFSEHDDFTLLPYPTLKNIADYNEDVYTLTASTFYDRLVTSIGMHLTDPNYVKVTTELQTVIDLLDPLHITHPAWPTSKGKEISKNVTDVGQMLVSKCDKTVLVGKEVYISKEMMNFQKYYKSIQFFKSKEQILRQGTGWSFGTTNLESIPFSRALNILRKLYEVGIIQMLEKFPTGWSHRRENGTLEKQSSNPAEKEVISSKISSIKIGGTIQAIFWIWILLIILSALIFSLFEFCPKFVSRYGWDGILLKLYKIGRVLCTKGGWKILVLGVQDFLRQAILDLGGWVLLKSKKLRCKS</sequence>
<proteinExistence type="predicted"/>
<keyword evidence="9" id="KW-0732">Signal</keyword>
<dbReference type="PANTHER" id="PTHR42643">
    <property type="entry name" value="IONOTROPIC RECEPTOR 20A-RELATED"/>
    <property type="match status" value="1"/>
</dbReference>
<evidence type="ECO:0000256" key="2">
    <source>
        <dbReference type="ARBA" id="ARBA00022475"/>
    </source>
</evidence>
<dbReference type="Gene3D" id="1.10.287.70">
    <property type="match status" value="1"/>
</dbReference>
<protein>
    <submittedName>
        <fullName evidence="10">Uncharacterized protein</fullName>
    </submittedName>
</protein>
<keyword evidence="11" id="KW-1185">Reference proteome</keyword>
<evidence type="ECO:0000256" key="5">
    <source>
        <dbReference type="ARBA" id="ARBA00023136"/>
    </source>
</evidence>
<organism evidence="10 11">
    <name type="scientific">Folsomia candida</name>
    <name type="common">Springtail</name>
    <dbReference type="NCBI Taxonomy" id="158441"/>
    <lineage>
        <taxon>Eukaryota</taxon>
        <taxon>Metazoa</taxon>
        <taxon>Ecdysozoa</taxon>
        <taxon>Arthropoda</taxon>
        <taxon>Hexapoda</taxon>
        <taxon>Collembola</taxon>
        <taxon>Entomobryomorpha</taxon>
        <taxon>Isotomoidea</taxon>
        <taxon>Isotomidae</taxon>
        <taxon>Proisotominae</taxon>
        <taxon>Folsomia</taxon>
    </lineage>
</organism>
<evidence type="ECO:0000256" key="6">
    <source>
        <dbReference type="ARBA" id="ARBA00023170"/>
    </source>
</evidence>
<dbReference type="PANTHER" id="PTHR42643:SF24">
    <property type="entry name" value="IONOTROPIC RECEPTOR 60A"/>
    <property type="match status" value="1"/>
</dbReference>
<evidence type="ECO:0000256" key="3">
    <source>
        <dbReference type="ARBA" id="ARBA00022692"/>
    </source>
</evidence>
<dbReference type="AlphaFoldDB" id="A0A226DTT2"/>
<evidence type="ECO:0000313" key="11">
    <source>
        <dbReference type="Proteomes" id="UP000198287"/>
    </source>
</evidence>
<feature type="transmembrane region" description="Helical" evidence="8">
    <location>
        <begin position="431"/>
        <end position="452"/>
    </location>
</feature>
<dbReference type="InterPro" id="IPR052192">
    <property type="entry name" value="Insect_Ionotropic_Sensory_Rcpt"/>
</dbReference>
<keyword evidence="2" id="KW-1003">Cell membrane</keyword>
<keyword evidence="4 8" id="KW-1133">Transmembrane helix</keyword>
<evidence type="ECO:0000256" key="7">
    <source>
        <dbReference type="ARBA" id="ARBA00023180"/>
    </source>
</evidence>
<name>A0A226DTT2_FOLCA</name>
<keyword evidence="3 8" id="KW-0812">Transmembrane</keyword>
<evidence type="ECO:0000256" key="8">
    <source>
        <dbReference type="SAM" id="Phobius"/>
    </source>
</evidence>
<keyword evidence="6" id="KW-0675">Receptor</keyword>